<evidence type="ECO:0000313" key="4">
    <source>
        <dbReference type="Proteomes" id="UP000527616"/>
    </source>
</evidence>
<dbReference type="Gene3D" id="1.10.1660.10">
    <property type="match status" value="1"/>
</dbReference>
<evidence type="ECO:0000256" key="1">
    <source>
        <dbReference type="ARBA" id="ARBA00023125"/>
    </source>
</evidence>
<gene>
    <name evidence="3" type="ORF">GGQ54_003154</name>
</gene>
<evidence type="ECO:0000259" key="2">
    <source>
        <dbReference type="PROSITE" id="PS50937"/>
    </source>
</evidence>
<comment type="caution">
    <text evidence="3">The sequence shown here is derived from an EMBL/GenBank/DDBJ whole genome shotgun (WGS) entry which is preliminary data.</text>
</comment>
<feature type="domain" description="HTH merR-type" evidence="2">
    <location>
        <begin position="1"/>
        <end position="68"/>
    </location>
</feature>
<dbReference type="EMBL" id="JACBZS010000001">
    <property type="protein sequence ID" value="NYI72594.1"/>
    <property type="molecule type" value="Genomic_DNA"/>
</dbReference>
<proteinExistence type="predicted"/>
<evidence type="ECO:0000313" key="3">
    <source>
        <dbReference type="EMBL" id="NYI72594.1"/>
    </source>
</evidence>
<keyword evidence="4" id="KW-1185">Reference proteome</keyword>
<dbReference type="GO" id="GO:0003677">
    <property type="term" value="F:DNA binding"/>
    <property type="evidence" value="ECO:0007669"/>
    <property type="project" value="UniProtKB-KW"/>
</dbReference>
<protein>
    <submittedName>
        <fullName evidence="3">DNA-binding transcriptional MerR regulator</fullName>
    </submittedName>
</protein>
<sequence>MRISAAADLVGVPTHVLRHWEDEGVLAPSRSGTNQREFSTQQVDAARIVHRLREAGVGIAQIRELLPAQRSRRSELLSAEADRLDRSAIRSAAAARFLRHVGRCRHPVIEDCPECRSYATFERTG</sequence>
<dbReference type="SUPFAM" id="SSF46955">
    <property type="entry name" value="Putative DNA-binding domain"/>
    <property type="match status" value="1"/>
</dbReference>
<dbReference type="CDD" id="cd00592">
    <property type="entry name" value="HTH_MerR-like"/>
    <property type="match status" value="1"/>
</dbReference>
<dbReference type="PANTHER" id="PTHR30204">
    <property type="entry name" value="REDOX-CYCLING DRUG-SENSING TRANSCRIPTIONAL ACTIVATOR SOXR"/>
    <property type="match status" value="1"/>
</dbReference>
<dbReference type="Pfam" id="PF13411">
    <property type="entry name" value="MerR_1"/>
    <property type="match status" value="1"/>
</dbReference>
<reference evidence="3 4" key="1">
    <citation type="submission" date="2020-07" db="EMBL/GenBank/DDBJ databases">
        <title>Sequencing the genomes of 1000 actinobacteria strains.</title>
        <authorList>
            <person name="Klenk H.-P."/>
        </authorList>
    </citation>
    <scope>NUCLEOTIDE SEQUENCE [LARGE SCALE GENOMIC DNA]</scope>
    <source>
        <strain evidence="3 4">DSM 103164</strain>
    </source>
</reference>
<dbReference type="InterPro" id="IPR047057">
    <property type="entry name" value="MerR_fam"/>
</dbReference>
<dbReference type="PANTHER" id="PTHR30204:SF97">
    <property type="entry name" value="MERR FAMILY REGULATORY PROTEIN"/>
    <property type="match status" value="1"/>
</dbReference>
<organism evidence="3 4">
    <name type="scientific">Naumannella cuiyingiana</name>
    <dbReference type="NCBI Taxonomy" id="1347891"/>
    <lineage>
        <taxon>Bacteria</taxon>
        <taxon>Bacillati</taxon>
        <taxon>Actinomycetota</taxon>
        <taxon>Actinomycetes</taxon>
        <taxon>Propionibacteriales</taxon>
        <taxon>Propionibacteriaceae</taxon>
        <taxon>Naumannella</taxon>
    </lineage>
</organism>
<dbReference type="InterPro" id="IPR000551">
    <property type="entry name" value="MerR-type_HTH_dom"/>
</dbReference>
<dbReference type="Proteomes" id="UP000527616">
    <property type="component" value="Unassembled WGS sequence"/>
</dbReference>
<accession>A0A7Z0DC53</accession>
<name>A0A7Z0DC53_9ACTN</name>
<dbReference type="InterPro" id="IPR009061">
    <property type="entry name" value="DNA-bd_dom_put_sf"/>
</dbReference>
<dbReference type="GO" id="GO:0003700">
    <property type="term" value="F:DNA-binding transcription factor activity"/>
    <property type="evidence" value="ECO:0007669"/>
    <property type="project" value="InterPro"/>
</dbReference>
<dbReference type="RefSeq" id="WP_179446234.1">
    <property type="nucleotide sequence ID" value="NZ_JACBZS010000001.1"/>
</dbReference>
<keyword evidence="1 3" id="KW-0238">DNA-binding</keyword>
<dbReference type="AlphaFoldDB" id="A0A7Z0DC53"/>
<dbReference type="SMART" id="SM00422">
    <property type="entry name" value="HTH_MERR"/>
    <property type="match status" value="1"/>
</dbReference>
<dbReference type="PROSITE" id="PS50937">
    <property type="entry name" value="HTH_MERR_2"/>
    <property type="match status" value="1"/>
</dbReference>